<sequence>MKQAIYPNRTQISLSPELKALIEARIALSQESFSEYLRKAAIIRMILEDVEKNELALIAKTIIGSIPKNKSGWKDIKDISKWQREERVNEDKHRS</sequence>
<name>A0A1F7YFQ6_9BACT</name>
<accession>A0A1F7YFQ6</accession>
<organism evidence="1 2">
    <name type="scientific">Candidatus Woesebacteria bacterium RIFCSPHIGHO2_01_FULL_39_28</name>
    <dbReference type="NCBI Taxonomy" id="1802496"/>
    <lineage>
        <taxon>Bacteria</taxon>
        <taxon>Candidatus Woeseibacteriota</taxon>
    </lineage>
</organism>
<evidence type="ECO:0008006" key="3">
    <source>
        <dbReference type="Google" id="ProtNLM"/>
    </source>
</evidence>
<evidence type="ECO:0000313" key="2">
    <source>
        <dbReference type="Proteomes" id="UP000178851"/>
    </source>
</evidence>
<gene>
    <name evidence="1" type="ORF">A2627_03885</name>
</gene>
<dbReference type="EMBL" id="MGGI01000016">
    <property type="protein sequence ID" value="OGM26153.1"/>
    <property type="molecule type" value="Genomic_DNA"/>
</dbReference>
<evidence type="ECO:0000313" key="1">
    <source>
        <dbReference type="EMBL" id="OGM26153.1"/>
    </source>
</evidence>
<proteinExistence type="predicted"/>
<protein>
    <recommendedName>
        <fullName evidence="3">Ribbon-helix-helix protein CopG domain-containing protein</fullName>
    </recommendedName>
</protein>
<dbReference type="AlphaFoldDB" id="A0A1F7YFQ6"/>
<dbReference type="Proteomes" id="UP000178851">
    <property type="component" value="Unassembled WGS sequence"/>
</dbReference>
<reference evidence="1 2" key="1">
    <citation type="journal article" date="2016" name="Nat. Commun.">
        <title>Thousands of microbial genomes shed light on interconnected biogeochemical processes in an aquifer system.</title>
        <authorList>
            <person name="Anantharaman K."/>
            <person name="Brown C.T."/>
            <person name="Hug L.A."/>
            <person name="Sharon I."/>
            <person name="Castelle C.J."/>
            <person name="Probst A.J."/>
            <person name="Thomas B.C."/>
            <person name="Singh A."/>
            <person name="Wilkins M.J."/>
            <person name="Karaoz U."/>
            <person name="Brodie E.L."/>
            <person name="Williams K.H."/>
            <person name="Hubbard S.S."/>
            <person name="Banfield J.F."/>
        </authorList>
    </citation>
    <scope>NUCLEOTIDE SEQUENCE [LARGE SCALE GENOMIC DNA]</scope>
</reference>
<comment type="caution">
    <text evidence="1">The sequence shown here is derived from an EMBL/GenBank/DDBJ whole genome shotgun (WGS) entry which is preliminary data.</text>
</comment>